<evidence type="ECO:0008006" key="3">
    <source>
        <dbReference type="Google" id="ProtNLM"/>
    </source>
</evidence>
<dbReference type="Gene3D" id="1.10.10.1320">
    <property type="entry name" value="Anti-sigma factor, zinc-finger domain"/>
    <property type="match status" value="1"/>
</dbReference>
<protein>
    <recommendedName>
        <fullName evidence="3">Zinc-finger domain-containing protein</fullName>
    </recommendedName>
</protein>
<proteinExistence type="predicted"/>
<dbReference type="RefSeq" id="WP_223907429.1">
    <property type="nucleotide sequence ID" value="NZ_AP024238.1"/>
</dbReference>
<dbReference type="EMBL" id="AP024238">
    <property type="protein sequence ID" value="BCO25560.1"/>
    <property type="molecule type" value="Genomic_DNA"/>
</dbReference>
<sequence>MESNNNTATHMPITPVTCDHVLHLLSRGLEGDLSHAETCVMYAHLARCDGCRLAMGELAEIEVTLKALCRPYEDAELGEDFHHALMHQLNLQQANPPSTAPTDQLHHFGQQVAQDARLRLKLAEAANEAAFVELYVQLGQANGYQFQATQVTELLHTGSANDELSDAQLDQVAAAGQAFSSQKMLERLWAQAKP</sequence>
<name>A0ABN6D0R9_9BURK</name>
<reference evidence="1 2" key="1">
    <citation type="journal article" date="2021" name="Microbiol. Spectr.">
        <title>A Single Bacterium Capable of Oxidation and Reduction of Iron at Circumneutral pH.</title>
        <authorList>
            <person name="Kato S."/>
            <person name="Ohkuma M."/>
        </authorList>
    </citation>
    <scope>NUCLEOTIDE SEQUENCE [LARGE SCALE GENOMIC DNA]</scope>
    <source>
        <strain evidence="1 2">MIZ03</strain>
    </source>
</reference>
<dbReference type="InterPro" id="IPR041916">
    <property type="entry name" value="Anti_sigma_zinc_sf"/>
</dbReference>
<accession>A0ABN6D0R9</accession>
<keyword evidence="2" id="KW-1185">Reference proteome</keyword>
<evidence type="ECO:0000313" key="1">
    <source>
        <dbReference type="EMBL" id="BCO25560.1"/>
    </source>
</evidence>
<organism evidence="1 2">
    <name type="scientific">Rhodoferax lithotrophicus</name>
    <dbReference type="NCBI Taxonomy" id="2798804"/>
    <lineage>
        <taxon>Bacteria</taxon>
        <taxon>Pseudomonadati</taxon>
        <taxon>Pseudomonadota</taxon>
        <taxon>Betaproteobacteria</taxon>
        <taxon>Burkholderiales</taxon>
        <taxon>Comamonadaceae</taxon>
        <taxon>Rhodoferax</taxon>
    </lineage>
</organism>
<evidence type="ECO:0000313" key="2">
    <source>
        <dbReference type="Proteomes" id="UP000824366"/>
    </source>
</evidence>
<gene>
    <name evidence="1" type="ORF">MIZ03_0421</name>
</gene>
<dbReference type="Proteomes" id="UP000824366">
    <property type="component" value="Chromosome"/>
</dbReference>